<evidence type="ECO:0000313" key="6">
    <source>
        <dbReference type="Proteomes" id="UP001595617"/>
    </source>
</evidence>
<dbReference type="PROSITE" id="PS50110">
    <property type="entry name" value="RESPONSE_REGULATORY"/>
    <property type="match status" value="1"/>
</dbReference>
<comment type="caution">
    <text evidence="5">The sequence shown here is derived from an EMBL/GenBank/DDBJ whole genome shotgun (WGS) entry which is preliminary data.</text>
</comment>
<feature type="modified residue" description="4-aspartylphosphate" evidence="2">
    <location>
        <position position="59"/>
    </location>
</feature>
<dbReference type="Pfam" id="PF08668">
    <property type="entry name" value="HDOD"/>
    <property type="match status" value="1"/>
</dbReference>
<dbReference type="PANTHER" id="PTHR44591:SF3">
    <property type="entry name" value="RESPONSE REGULATORY DOMAIN-CONTAINING PROTEIN"/>
    <property type="match status" value="1"/>
</dbReference>
<accession>A0ABV7ZUW1</accession>
<dbReference type="Gene3D" id="1.10.3210.10">
    <property type="entry name" value="Hypothetical protein af1432"/>
    <property type="match status" value="1"/>
</dbReference>
<protein>
    <submittedName>
        <fullName evidence="5">Response regulator</fullName>
    </submittedName>
</protein>
<dbReference type="CDD" id="cd00156">
    <property type="entry name" value="REC"/>
    <property type="match status" value="1"/>
</dbReference>
<keyword evidence="6" id="KW-1185">Reference proteome</keyword>
<gene>
    <name evidence="5" type="ORF">ACFOOG_00060</name>
</gene>
<feature type="domain" description="Response regulatory" evidence="3">
    <location>
        <begin position="8"/>
        <end position="124"/>
    </location>
</feature>
<reference evidence="6" key="1">
    <citation type="journal article" date="2019" name="Int. J. Syst. Evol. Microbiol.">
        <title>The Global Catalogue of Microorganisms (GCM) 10K type strain sequencing project: providing services to taxonomists for standard genome sequencing and annotation.</title>
        <authorList>
            <consortium name="The Broad Institute Genomics Platform"/>
            <consortium name="The Broad Institute Genome Sequencing Center for Infectious Disease"/>
            <person name="Wu L."/>
            <person name="Ma J."/>
        </authorList>
    </citation>
    <scope>NUCLEOTIDE SEQUENCE [LARGE SCALE GENOMIC DNA]</scope>
    <source>
        <strain evidence="6">IBRC 10765</strain>
    </source>
</reference>
<dbReference type="SUPFAM" id="SSF52172">
    <property type="entry name" value="CheY-like"/>
    <property type="match status" value="1"/>
</dbReference>
<dbReference type="InterPro" id="IPR013976">
    <property type="entry name" value="HDOD"/>
</dbReference>
<dbReference type="InterPro" id="IPR011006">
    <property type="entry name" value="CheY-like_superfamily"/>
</dbReference>
<evidence type="ECO:0000256" key="1">
    <source>
        <dbReference type="ARBA" id="ARBA00022553"/>
    </source>
</evidence>
<feature type="domain" description="HDOD" evidence="4">
    <location>
        <begin position="137"/>
        <end position="340"/>
    </location>
</feature>
<evidence type="ECO:0000259" key="3">
    <source>
        <dbReference type="PROSITE" id="PS50110"/>
    </source>
</evidence>
<keyword evidence="1 2" id="KW-0597">Phosphoprotein</keyword>
<dbReference type="InterPro" id="IPR050595">
    <property type="entry name" value="Bact_response_regulator"/>
</dbReference>
<dbReference type="InterPro" id="IPR001789">
    <property type="entry name" value="Sig_transdc_resp-reg_receiver"/>
</dbReference>
<dbReference type="Pfam" id="PF00072">
    <property type="entry name" value="Response_reg"/>
    <property type="match status" value="1"/>
</dbReference>
<evidence type="ECO:0000259" key="4">
    <source>
        <dbReference type="PROSITE" id="PS51833"/>
    </source>
</evidence>
<dbReference type="EMBL" id="JBHRYR010000002">
    <property type="protein sequence ID" value="MFC3851207.1"/>
    <property type="molecule type" value="Genomic_DNA"/>
</dbReference>
<evidence type="ECO:0000313" key="5">
    <source>
        <dbReference type="EMBL" id="MFC3851207.1"/>
    </source>
</evidence>
<dbReference type="Proteomes" id="UP001595617">
    <property type="component" value="Unassembled WGS sequence"/>
</dbReference>
<sequence>MSHAVSYRVMILEDDPSMAELLGHVVRQLWAGSRVSTFSDVPSALKHWYEHKADLVLVDWTLPGENGTAFLDVVHREAPLTRRVMISGNVDKQVVIEARKVGVDGFIAKPFQIQDVMQRLAAIMAVPKSSLTGDALREPLPDFLRREIQRGQFGLPVTGKLRLNADGSQHDPAETLQLWRQHPAPLARLIGAANTGAYNLDGRAIESFTEAVKLLGFQTANTLIQGLAMQPGSDIQHPLLQDLVKEFLNDSLRIAAIATRLARAAGAPPDPCINAAMLFRMGELACLQLIQRWVTAGGEPEEAECRHELAKHAPEVGNLLKMQWRLPLNLRVRVGAMYSLQPGTVKVDRIIMRIAGLVLSQGERKEIRRLLGRIGFDGDQINAFMDEWYPPAMRA</sequence>
<dbReference type="PROSITE" id="PS51833">
    <property type="entry name" value="HDOD"/>
    <property type="match status" value="1"/>
</dbReference>
<dbReference type="SMART" id="SM00448">
    <property type="entry name" value="REC"/>
    <property type="match status" value="1"/>
</dbReference>
<organism evidence="5 6">
    <name type="scientific">Saccharospirillum mangrovi</name>
    <dbReference type="NCBI Taxonomy" id="2161747"/>
    <lineage>
        <taxon>Bacteria</taxon>
        <taxon>Pseudomonadati</taxon>
        <taxon>Pseudomonadota</taxon>
        <taxon>Gammaproteobacteria</taxon>
        <taxon>Oceanospirillales</taxon>
        <taxon>Saccharospirillaceae</taxon>
        <taxon>Saccharospirillum</taxon>
    </lineage>
</organism>
<dbReference type="PANTHER" id="PTHR44591">
    <property type="entry name" value="STRESS RESPONSE REGULATOR PROTEIN 1"/>
    <property type="match status" value="1"/>
</dbReference>
<dbReference type="Gene3D" id="3.40.50.2300">
    <property type="match status" value="1"/>
</dbReference>
<dbReference type="SUPFAM" id="SSF109604">
    <property type="entry name" value="HD-domain/PDEase-like"/>
    <property type="match status" value="1"/>
</dbReference>
<name>A0ABV7ZUW1_9GAMM</name>
<evidence type="ECO:0000256" key="2">
    <source>
        <dbReference type="PROSITE-ProRule" id="PRU00169"/>
    </source>
</evidence>
<proteinExistence type="predicted"/>
<dbReference type="RefSeq" id="WP_380692316.1">
    <property type="nucleotide sequence ID" value="NZ_JBHRYR010000002.1"/>
</dbReference>